<reference evidence="2 3" key="1">
    <citation type="journal article" date="2020" name="Nat. Commun.">
        <title>The structures of two archaeal type IV pili illuminate evolutionary relationships.</title>
        <authorList>
            <person name="Wang F."/>
            <person name="Baquero D.P."/>
            <person name="Su Z."/>
            <person name="Beltran L.C."/>
            <person name="Prangishvili D."/>
            <person name="Krupovic M."/>
            <person name="Egelman E.H."/>
        </authorList>
    </citation>
    <scope>NUCLEOTIDE SEQUENCE [LARGE SCALE GENOMIC DNA]</scope>
    <source>
        <strain evidence="2 3">POZ149</strain>
    </source>
</reference>
<evidence type="ECO:0000313" key="3">
    <source>
        <dbReference type="Proteomes" id="UP000594632"/>
    </source>
</evidence>
<dbReference type="OrthoDB" id="43226at2157"/>
<evidence type="ECO:0000256" key="1">
    <source>
        <dbReference type="SAM" id="Phobius"/>
    </source>
</evidence>
<feature type="transmembrane region" description="Helical" evidence="1">
    <location>
        <begin position="129"/>
        <end position="149"/>
    </location>
</feature>
<dbReference type="EMBL" id="CP050869">
    <property type="protein sequence ID" value="QPG48897.1"/>
    <property type="molecule type" value="Genomic_DNA"/>
</dbReference>
<evidence type="ECO:0000313" key="2">
    <source>
        <dbReference type="EMBL" id="QPG48897.1"/>
    </source>
</evidence>
<organism evidence="2 3">
    <name type="scientific">Saccharolobus solfataricus</name>
    <name type="common">Sulfolobus solfataricus</name>
    <dbReference type="NCBI Taxonomy" id="2287"/>
    <lineage>
        <taxon>Archaea</taxon>
        <taxon>Thermoproteota</taxon>
        <taxon>Thermoprotei</taxon>
        <taxon>Sulfolobales</taxon>
        <taxon>Sulfolobaceae</taxon>
        <taxon>Saccharolobus</taxon>
    </lineage>
</organism>
<keyword evidence="1" id="KW-1133">Transmembrane helix</keyword>
<dbReference type="Proteomes" id="UP000594632">
    <property type="component" value="Chromosome"/>
</dbReference>
<name>A0A7S9NQ86_SACSO</name>
<dbReference type="AlphaFoldDB" id="A0A7S9NQ86"/>
<gene>
    <name evidence="2" type="ORF">HFC64_02100</name>
</gene>
<keyword evidence="1" id="KW-0472">Membrane</keyword>
<protein>
    <submittedName>
        <fullName evidence="2">Uncharacterized protein</fullName>
    </submittedName>
</protein>
<proteinExistence type="predicted"/>
<accession>A0A7S9NQ86</accession>
<sequence>MEETIVIPDILDLIEKDKLPRELYAPDGFLVYKPYDPAIESPLLVNRKKWKLFANYTPIEGRPEEDTWIVKLNTTEQYVEIHDPELVWLLYYIRVVHPGATPEEAVNHELAEVEKDGGKFKNDDELIGYAMYLYTALAIAIAYGLLVVVE</sequence>
<keyword evidence="1" id="KW-0812">Transmembrane</keyword>